<evidence type="ECO:0000256" key="1">
    <source>
        <dbReference type="ARBA" id="ARBA00008853"/>
    </source>
</evidence>
<dbReference type="PANTHER" id="PTHR47572">
    <property type="entry name" value="LIPOPROTEIN-RELATED"/>
    <property type="match status" value="1"/>
</dbReference>
<evidence type="ECO:0000256" key="2">
    <source>
        <dbReference type="ARBA" id="ARBA00022801"/>
    </source>
</evidence>
<evidence type="ECO:0000259" key="3">
    <source>
        <dbReference type="Pfam" id="PF08450"/>
    </source>
</evidence>
<reference evidence="4 5" key="1">
    <citation type="submission" date="2023-03" db="EMBL/GenBank/DDBJ databases">
        <title>MT1 and MT2 Draft Genomes of Novel Species.</title>
        <authorList>
            <person name="Venkateswaran K."/>
        </authorList>
    </citation>
    <scope>NUCLEOTIDE SEQUENCE [LARGE SCALE GENOMIC DNA]</scope>
    <source>
        <strain evidence="4 5">IF8SW-P5</strain>
    </source>
</reference>
<dbReference type="Gene3D" id="2.120.10.30">
    <property type="entry name" value="TolB, C-terminal domain"/>
    <property type="match status" value="1"/>
</dbReference>
<evidence type="ECO:0000313" key="5">
    <source>
        <dbReference type="Proteomes" id="UP001630303"/>
    </source>
</evidence>
<proteinExistence type="inferred from homology"/>
<dbReference type="InterPro" id="IPR011042">
    <property type="entry name" value="6-blade_b-propeller_TolB-like"/>
</dbReference>
<dbReference type="Pfam" id="PF08450">
    <property type="entry name" value="SGL"/>
    <property type="match status" value="1"/>
</dbReference>
<dbReference type="InterPro" id="IPR005511">
    <property type="entry name" value="SMP-30"/>
</dbReference>
<dbReference type="SUPFAM" id="SSF63829">
    <property type="entry name" value="Calcium-dependent phosphotriesterase"/>
    <property type="match status" value="1"/>
</dbReference>
<gene>
    <name evidence="4" type="ORF">P5G46_02900</name>
</gene>
<name>A0ABW9GD80_9MICO</name>
<feature type="domain" description="SMP-30/Gluconolactonase/LRE-like region" evidence="3">
    <location>
        <begin position="52"/>
        <end position="296"/>
    </location>
</feature>
<comment type="caution">
    <text evidence="4">The sequence shown here is derived from an EMBL/GenBank/DDBJ whole genome shotgun (WGS) entry which is preliminary data.</text>
</comment>
<accession>A0ABW9GD80</accession>
<dbReference type="Proteomes" id="UP001630303">
    <property type="component" value="Unassembled WGS sequence"/>
</dbReference>
<dbReference type="PRINTS" id="PR01790">
    <property type="entry name" value="SMP30FAMILY"/>
</dbReference>
<organism evidence="4 5">
    <name type="scientific">Microbacterium mcarthurae</name>
    <dbReference type="NCBI Taxonomy" id="3035918"/>
    <lineage>
        <taxon>Bacteria</taxon>
        <taxon>Bacillati</taxon>
        <taxon>Actinomycetota</taxon>
        <taxon>Actinomycetes</taxon>
        <taxon>Micrococcales</taxon>
        <taxon>Microbacteriaceae</taxon>
        <taxon>Microbacterium</taxon>
    </lineage>
</organism>
<protein>
    <submittedName>
        <fullName evidence="4">SMP-30/gluconolactonase/LRE family protein</fullName>
    </submittedName>
</protein>
<comment type="similarity">
    <text evidence="1">Belongs to the SMP-30/CGR1 family.</text>
</comment>
<keyword evidence="5" id="KW-1185">Reference proteome</keyword>
<evidence type="ECO:0000313" key="4">
    <source>
        <dbReference type="EMBL" id="MFM2719444.1"/>
    </source>
</evidence>
<keyword evidence="2" id="KW-0378">Hydrolase</keyword>
<sequence length="307" mass="33462">MPTSSTIDGRLLQTRREPSPVDVARPRVYDDRLRHVISPSARVLSLYSDASWAEGPVWWEQERMLVFSDVIGRRTLGWREDGSVVAIVDPSAFANGNAVDAEGRLVHAEHGRRAISRTDGNGTHVLADAYEGMPLNSPNDLVIDRTGAVWFTDPLYGISDPREGYPAEPSLDHQSVYRWQEGRPLERMIDLDAPNGIGFSPDESTLYVAESHPDGLPRIAACAWNGETLGAPSTFATVDAGIPDGFAVDSRGWLWISSEAGVVIVDETGARLGVVPTPHVVSNCAFDSGETRLFLTGNADVWMLPLT</sequence>
<dbReference type="InterPro" id="IPR013658">
    <property type="entry name" value="SGL"/>
</dbReference>
<dbReference type="RefSeq" id="WP_239273973.1">
    <property type="nucleotide sequence ID" value="NZ_JAROCE010000001.1"/>
</dbReference>
<dbReference type="InterPro" id="IPR051262">
    <property type="entry name" value="SMP-30/CGR1_Lactonase"/>
</dbReference>
<dbReference type="PANTHER" id="PTHR47572:SF4">
    <property type="entry name" value="LACTONASE DRP35"/>
    <property type="match status" value="1"/>
</dbReference>
<dbReference type="EMBL" id="JAROCE010000001">
    <property type="protein sequence ID" value="MFM2719444.1"/>
    <property type="molecule type" value="Genomic_DNA"/>
</dbReference>